<comment type="caution">
    <text evidence="1">The sequence shown here is derived from an EMBL/GenBank/DDBJ whole genome shotgun (WGS) entry which is preliminary data.</text>
</comment>
<dbReference type="AlphaFoldDB" id="A0A226QTQ5"/>
<proteinExistence type="predicted"/>
<sequence length="62" mass="7261">MQNLCKTFKYKGYTAYVFYENPFHYTVICNGREICHSTSITKAEEKFKVLIDSGLKISCREL</sequence>
<accession>A0A226QTQ5</accession>
<dbReference type="EMBL" id="NDYL01000001">
    <property type="protein sequence ID" value="OXB94892.1"/>
    <property type="molecule type" value="Genomic_DNA"/>
</dbReference>
<reference evidence="1 2" key="1">
    <citation type="submission" date="2017-04" db="EMBL/GenBank/DDBJ databases">
        <title>The genome sequence of Parageobacillus galactosidasius DSM 18751.</title>
        <authorList>
            <person name="Ramaloko W.T."/>
            <person name="Koen N."/>
            <person name="Polliack S."/>
            <person name="Aliyu H."/>
            <person name="Lebre P."/>
            <person name="Mohr T."/>
            <person name="Oswald F."/>
            <person name="Zwick M."/>
            <person name="Neumann A."/>
            <person name="Syldatk C."/>
            <person name="Cowan D."/>
            <person name="De Maayer P."/>
        </authorList>
    </citation>
    <scope>NUCLEOTIDE SEQUENCE [LARGE SCALE GENOMIC DNA]</scope>
    <source>
        <strain evidence="1 2">DSM 18751</strain>
    </source>
</reference>
<keyword evidence="2" id="KW-1185">Reference proteome</keyword>
<evidence type="ECO:0000313" key="2">
    <source>
        <dbReference type="Proteomes" id="UP000198394"/>
    </source>
</evidence>
<protein>
    <submittedName>
        <fullName evidence="1">Uncharacterized protein</fullName>
    </submittedName>
</protein>
<evidence type="ECO:0000313" key="1">
    <source>
        <dbReference type="EMBL" id="OXB94892.1"/>
    </source>
</evidence>
<gene>
    <name evidence="1" type="ORF">B9L23_08500</name>
</gene>
<name>A0A226QTQ5_9BACL</name>
<organism evidence="1 2">
    <name type="scientific">Parageobacillus galactosidasius</name>
    <dbReference type="NCBI Taxonomy" id="883812"/>
    <lineage>
        <taxon>Bacteria</taxon>
        <taxon>Bacillati</taxon>
        <taxon>Bacillota</taxon>
        <taxon>Bacilli</taxon>
        <taxon>Bacillales</taxon>
        <taxon>Anoxybacillaceae</taxon>
        <taxon>Parageobacillus</taxon>
    </lineage>
</organism>
<dbReference type="Proteomes" id="UP000198394">
    <property type="component" value="Unassembled WGS sequence"/>
</dbReference>